<evidence type="ECO:0000313" key="2">
    <source>
        <dbReference type="Proteomes" id="UP001227268"/>
    </source>
</evidence>
<accession>A0ACC2UZM7</accession>
<sequence>MSGRQGEGATFDQKDFGKVNAICISERNINNCQKRYLDVKTIWSLDWGRCDLSWLDDKNGRGVNPLLLIVKKREPIFFPDRLITQTCFGLVYLDGVDLDMVMGALGPDYEAYTLTPADNHSGDRKPWTMTEWSEYMRRGSVPRDRLPRPPMTPQHYVFHMLSLEITGTKLVDRFEKPFLQRQHDPFIRFKGQLNVHRRSTAGLYVMNSKAGSFTPWHVDATGAVHWLAVVTGIKWVLTLPPTKSNIDVWCKVTGANIHESWLAEHGNVGADFLWLPDLCADSPVTKQVVTSGQSIYDVPTNRKRLTGA</sequence>
<keyword evidence="2" id="KW-1185">Reference proteome</keyword>
<organism evidence="1 2">
    <name type="scientific">Naganishia friedmannii</name>
    <dbReference type="NCBI Taxonomy" id="89922"/>
    <lineage>
        <taxon>Eukaryota</taxon>
        <taxon>Fungi</taxon>
        <taxon>Dikarya</taxon>
        <taxon>Basidiomycota</taxon>
        <taxon>Agaricomycotina</taxon>
        <taxon>Tremellomycetes</taxon>
        <taxon>Filobasidiales</taxon>
        <taxon>Filobasidiaceae</taxon>
        <taxon>Naganishia</taxon>
    </lineage>
</organism>
<name>A0ACC2UZM7_9TREE</name>
<dbReference type="Proteomes" id="UP001227268">
    <property type="component" value="Unassembled WGS sequence"/>
</dbReference>
<gene>
    <name evidence="1" type="ORF">QFC21_006774</name>
</gene>
<comment type="caution">
    <text evidence="1">The sequence shown here is derived from an EMBL/GenBank/DDBJ whole genome shotgun (WGS) entry which is preliminary data.</text>
</comment>
<protein>
    <submittedName>
        <fullName evidence="1">Uncharacterized protein</fullName>
    </submittedName>
</protein>
<evidence type="ECO:0000313" key="1">
    <source>
        <dbReference type="EMBL" id="KAJ9092543.1"/>
    </source>
</evidence>
<reference evidence="1" key="1">
    <citation type="submission" date="2023-04" db="EMBL/GenBank/DDBJ databases">
        <title>Draft Genome sequencing of Naganishia species isolated from polar environments using Oxford Nanopore Technology.</title>
        <authorList>
            <person name="Leo P."/>
            <person name="Venkateswaran K."/>
        </authorList>
    </citation>
    <scope>NUCLEOTIDE SEQUENCE</scope>
    <source>
        <strain evidence="1">MNA-CCFEE 5423</strain>
    </source>
</reference>
<dbReference type="EMBL" id="JASBWT010000037">
    <property type="protein sequence ID" value="KAJ9092543.1"/>
    <property type="molecule type" value="Genomic_DNA"/>
</dbReference>
<proteinExistence type="predicted"/>